<keyword evidence="3" id="KW-1185">Reference proteome</keyword>
<proteinExistence type="predicted"/>
<name>A0AAV4V6B3_CAEEX</name>
<feature type="region of interest" description="Disordered" evidence="1">
    <location>
        <begin position="1"/>
        <end position="31"/>
    </location>
</feature>
<protein>
    <submittedName>
        <fullName evidence="2">Uncharacterized protein</fullName>
    </submittedName>
</protein>
<reference evidence="2 3" key="1">
    <citation type="submission" date="2021-06" db="EMBL/GenBank/DDBJ databases">
        <title>Caerostris extrusa draft genome.</title>
        <authorList>
            <person name="Kono N."/>
            <person name="Arakawa K."/>
        </authorList>
    </citation>
    <scope>NUCLEOTIDE SEQUENCE [LARGE SCALE GENOMIC DNA]</scope>
</reference>
<accession>A0AAV4V6B3</accession>
<evidence type="ECO:0000313" key="2">
    <source>
        <dbReference type="EMBL" id="GIY65762.1"/>
    </source>
</evidence>
<evidence type="ECO:0000256" key="1">
    <source>
        <dbReference type="SAM" id="MobiDB-lite"/>
    </source>
</evidence>
<comment type="caution">
    <text evidence="2">The sequence shown here is derived from an EMBL/GenBank/DDBJ whole genome shotgun (WGS) entry which is preliminary data.</text>
</comment>
<dbReference type="EMBL" id="BPLR01014026">
    <property type="protein sequence ID" value="GIY65762.1"/>
    <property type="molecule type" value="Genomic_DNA"/>
</dbReference>
<sequence>MDYSSQLSGQRGRINQGVSSSTSTKVPAEDDSKIFRVRRGKGVIIAYTNNVGRKVAGSWLMTSGVLVTSFNSSFELLSSPLENSFLFRDQD</sequence>
<dbReference type="AlphaFoldDB" id="A0AAV4V6B3"/>
<dbReference type="Proteomes" id="UP001054945">
    <property type="component" value="Unassembled WGS sequence"/>
</dbReference>
<gene>
    <name evidence="2" type="ORF">CEXT_299791</name>
</gene>
<evidence type="ECO:0000313" key="3">
    <source>
        <dbReference type="Proteomes" id="UP001054945"/>
    </source>
</evidence>
<organism evidence="2 3">
    <name type="scientific">Caerostris extrusa</name>
    <name type="common">Bark spider</name>
    <name type="synonym">Caerostris bankana</name>
    <dbReference type="NCBI Taxonomy" id="172846"/>
    <lineage>
        <taxon>Eukaryota</taxon>
        <taxon>Metazoa</taxon>
        <taxon>Ecdysozoa</taxon>
        <taxon>Arthropoda</taxon>
        <taxon>Chelicerata</taxon>
        <taxon>Arachnida</taxon>
        <taxon>Araneae</taxon>
        <taxon>Araneomorphae</taxon>
        <taxon>Entelegynae</taxon>
        <taxon>Araneoidea</taxon>
        <taxon>Araneidae</taxon>
        <taxon>Caerostris</taxon>
    </lineage>
</organism>
<feature type="compositionally biased region" description="Polar residues" evidence="1">
    <location>
        <begin position="16"/>
        <end position="25"/>
    </location>
</feature>